<dbReference type="PANTHER" id="PTHR33257">
    <property type="entry name" value="OS05G0165500 PROTEIN"/>
    <property type="match status" value="1"/>
</dbReference>
<feature type="compositionally biased region" description="Low complexity" evidence="1">
    <location>
        <begin position="115"/>
        <end position="141"/>
    </location>
</feature>
<sequence>MLSKRREVVPPKSLEIKQDDKFFSRIMSKETSMANSSRRVYYGGTSGAIPFMWESSPGTPKHTFADTSIPPLTPPPSYHSTSKSKSMHKKSTKQNLFSTIFPKLTSQNGRKTRVSPSSSMSSTTTSTSSSSLPSFYSSSSTFKNSKSSFYFFLYGVNN</sequence>
<proteinExistence type="predicted"/>
<dbReference type="Proteomes" id="UP001174677">
    <property type="component" value="Chromosome 8"/>
</dbReference>
<comment type="caution">
    <text evidence="2">The sequence shown here is derived from an EMBL/GenBank/DDBJ whole genome shotgun (WGS) entry which is preliminary data.</text>
</comment>
<gene>
    <name evidence="2" type="ORF">P3X46_014473</name>
</gene>
<keyword evidence="3" id="KW-1185">Reference proteome</keyword>
<feature type="region of interest" description="Disordered" evidence="1">
    <location>
        <begin position="60"/>
        <end position="141"/>
    </location>
</feature>
<accession>A0ABQ9M8K9</accession>
<name>A0ABQ9M8K9_HEVBR</name>
<evidence type="ECO:0000313" key="3">
    <source>
        <dbReference type="Proteomes" id="UP001174677"/>
    </source>
</evidence>
<evidence type="ECO:0000313" key="2">
    <source>
        <dbReference type="EMBL" id="KAJ9175978.1"/>
    </source>
</evidence>
<organism evidence="2 3">
    <name type="scientific">Hevea brasiliensis</name>
    <name type="common">Para rubber tree</name>
    <name type="synonym">Siphonia brasiliensis</name>
    <dbReference type="NCBI Taxonomy" id="3981"/>
    <lineage>
        <taxon>Eukaryota</taxon>
        <taxon>Viridiplantae</taxon>
        <taxon>Streptophyta</taxon>
        <taxon>Embryophyta</taxon>
        <taxon>Tracheophyta</taxon>
        <taxon>Spermatophyta</taxon>
        <taxon>Magnoliopsida</taxon>
        <taxon>eudicotyledons</taxon>
        <taxon>Gunneridae</taxon>
        <taxon>Pentapetalae</taxon>
        <taxon>rosids</taxon>
        <taxon>fabids</taxon>
        <taxon>Malpighiales</taxon>
        <taxon>Euphorbiaceae</taxon>
        <taxon>Crotonoideae</taxon>
        <taxon>Micrandreae</taxon>
        <taxon>Hevea</taxon>
    </lineage>
</organism>
<dbReference type="PANTHER" id="PTHR33257:SF4">
    <property type="entry name" value="EXPRESSED PROTEIN"/>
    <property type="match status" value="1"/>
</dbReference>
<evidence type="ECO:0000256" key="1">
    <source>
        <dbReference type="SAM" id="MobiDB-lite"/>
    </source>
</evidence>
<dbReference type="EMBL" id="JARPOI010000008">
    <property type="protein sequence ID" value="KAJ9175978.1"/>
    <property type="molecule type" value="Genomic_DNA"/>
</dbReference>
<evidence type="ECO:0008006" key="4">
    <source>
        <dbReference type="Google" id="ProtNLM"/>
    </source>
</evidence>
<reference evidence="2 3" key="1">
    <citation type="journal article" date="2023" name="Plant Biotechnol. J.">
        <title>Chromosome-level wild Hevea brasiliensis genome provides new tools for genomic-assisted breeding and valuable loci to elevate rubber yield.</title>
        <authorList>
            <person name="Cheng H."/>
            <person name="Song X."/>
            <person name="Hu Y."/>
            <person name="Wu T."/>
            <person name="Yang Q."/>
            <person name="An Z."/>
            <person name="Feng S."/>
            <person name="Deng Z."/>
            <person name="Wu W."/>
            <person name="Zeng X."/>
            <person name="Tu M."/>
            <person name="Wang X."/>
            <person name="Huang H."/>
        </authorList>
    </citation>
    <scope>NUCLEOTIDE SEQUENCE [LARGE SCALE GENOMIC DNA]</scope>
    <source>
        <strain evidence="2">MT/VB/25A 57/8</strain>
    </source>
</reference>
<protein>
    <recommendedName>
        <fullName evidence="4">DUF4005 domain-containing protein</fullName>
    </recommendedName>
</protein>
<feature type="compositionally biased region" description="Polar residues" evidence="1">
    <location>
        <begin position="94"/>
        <end position="109"/>
    </location>
</feature>